<evidence type="ECO:0000256" key="3">
    <source>
        <dbReference type="ARBA" id="ARBA00022692"/>
    </source>
</evidence>
<dbReference type="GO" id="GO:0007169">
    <property type="term" value="P:cell surface receptor protein tyrosine kinase signaling pathway"/>
    <property type="evidence" value="ECO:0007669"/>
    <property type="project" value="TreeGrafter"/>
</dbReference>
<dbReference type="Pfam" id="PF01833">
    <property type="entry name" value="TIG"/>
    <property type="match status" value="1"/>
</dbReference>
<accession>A0A8J1UNG0</accession>
<dbReference type="EMBL" id="CAIIXF020000009">
    <property type="protein sequence ID" value="CAH1793776.1"/>
    <property type="molecule type" value="Genomic_DNA"/>
</dbReference>
<protein>
    <recommendedName>
        <fullName evidence="2">receptor protein-tyrosine kinase</fullName>
        <ecNumber evidence="2">2.7.10.1</ecNumber>
    </recommendedName>
</protein>
<organism evidence="13 14">
    <name type="scientific">Owenia fusiformis</name>
    <name type="common">Polychaete worm</name>
    <dbReference type="NCBI Taxonomy" id="6347"/>
    <lineage>
        <taxon>Eukaryota</taxon>
        <taxon>Metazoa</taxon>
        <taxon>Spiralia</taxon>
        <taxon>Lophotrochozoa</taxon>
        <taxon>Annelida</taxon>
        <taxon>Polychaeta</taxon>
        <taxon>Sedentaria</taxon>
        <taxon>Canalipalpata</taxon>
        <taxon>Sabellida</taxon>
        <taxon>Oweniida</taxon>
        <taxon>Oweniidae</taxon>
        <taxon>Owenia</taxon>
    </lineage>
</organism>
<dbReference type="GO" id="GO:0004714">
    <property type="term" value="F:transmembrane receptor protein tyrosine kinase activity"/>
    <property type="evidence" value="ECO:0007669"/>
    <property type="project" value="UniProtKB-EC"/>
</dbReference>
<dbReference type="PRINTS" id="PR00109">
    <property type="entry name" value="TYRKINASE"/>
</dbReference>
<dbReference type="Proteomes" id="UP000749559">
    <property type="component" value="Unassembled WGS sequence"/>
</dbReference>
<keyword evidence="5 11" id="KW-0472">Membrane</keyword>
<evidence type="ECO:0000256" key="8">
    <source>
        <dbReference type="ARBA" id="ARBA00023180"/>
    </source>
</evidence>
<keyword evidence="3 11" id="KW-0812">Transmembrane</keyword>
<dbReference type="InterPro" id="IPR002909">
    <property type="entry name" value="IPT_dom"/>
</dbReference>
<dbReference type="InterPro" id="IPR008266">
    <property type="entry name" value="Tyr_kinase_AS"/>
</dbReference>
<keyword evidence="6" id="KW-0418">Kinase</keyword>
<name>A0A8J1UNG0_OWEFU</name>
<dbReference type="GO" id="GO:0005524">
    <property type="term" value="F:ATP binding"/>
    <property type="evidence" value="ECO:0007669"/>
    <property type="project" value="UniProtKB-UniRule"/>
</dbReference>
<dbReference type="InterPro" id="IPR050122">
    <property type="entry name" value="RTK"/>
</dbReference>
<dbReference type="InterPro" id="IPR000719">
    <property type="entry name" value="Prot_kinase_dom"/>
</dbReference>
<keyword evidence="12" id="KW-0732">Signal</keyword>
<evidence type="ECO:0000256" key="6">
    <source>
        <dbReference type="ARBA" id="ARBA00023137"/>
    </source>
</evidence>
<evidence type="ECO:0000256" key="7">
    <source>
        <dbReference type="ARBA" id="ARBA00023170"/>
    </source>
</evidence>
<dbReference type="Gene3D" id="2.60.40.10">
    <property type="entry name" value="Immunoglobulins"/>
    <property type="match status" value="1"/>
</dbReference>
<evidence type="ECO:0000256" key="10">
    <source>
        <dbReference type="SAM" id="MobiDB-lite"/>
    </source>
</evidence>
<dbReference type="Gene3D" id="2.10.50.10">
    <property type="entry name" value="Tumor Necrosis Factor Receptor, subunit A, domain 2"/>
    <property type="match status" value="1"/>
</dbReference>
<evidence type="ECO:0000256" key="4">
    <source>
        <dbReference type="ARBA" id="ARBA00022989"/>
    </source>
</evidence>
<dbReference type="InterPro" id="IPR013783">
    <property type="entry name" value="Ig-like_fold"/>
</dbReference>
<dbReference type="InterPro" id="IPR009030">
    <property type="entry name" value="Growth_fac_rcpt_cys_sf"/>
</dbReference>
<evidence type="ECO:0000256" key="11">
    <source>
        <dbReference type="SAM" id="Phobius"/>
    </source>
</evidence>
<dbReference type="InterPro" id="IPR001245">
    <property type="entry name" value="Ser-Thr/Tyr_kinase_cat_dom"/>
</dbReference>
<comment type="caution">
    <text evidence="13">The sequence shown here is derived from an EMBL/GenBank/DDBJ whole genome shotgun (WGS) entry which is preliminary data.</text>
</comment>
<evidence type="ECO:0000256" key="1">
    <source>
        <dbReference type="ARBA" id="ARBA00004479"/>
    </source>
</evidence>
<evidence type="ECO:0000313" key="14">
    <source>
        <dbReference type="Proteomes" id="UP000749559"/>
    </source>
</evidence>
<reference evidence="13" key="1">
    <citation type="submission" date="2022-03" db="EMBL/GenBank/DDBJ databases">
        <authorList>
            <person name="Martin C."/>
        </authorList>
    </citation>
    <scope>NUCLEOTIDE SEQUENCE</scope>
</reference>
<dbReference type="SMART" id="SM00429">
    <property type="entry name" value="IPT"/>
    <property type="match status" value="2"/>
</dbReference>
<keyword evidence="14" id="KW-1185">Reference proteome</keyword>
<feature type="region of interest" description="Disordered" evidence="10">
    <location>
        <begin position="645"/>
        <end position="674"/>
    </location>
</feature>
<feature type="transmembrane region" description="Helical" evidence="11">
    <location>
        <begin position="613"/>
        <end position="636"/>
    </location>
</feature>
<dbReference type="Pfam" id="PF07699">
    <property type="entry name" value="Ephrin_rec_like"/>
    <property type="match status" value="2"/>
</dbReference>
<dbReference type="PROSITE" id="PS00107">
    <property type="entry name" value="PROTEIN_KINASE_ATP"/>
    <property type="match status" value="1"/>
</dbReference>
<dbReference type="PANTHER" id="PTHR24416:SF483">
    <property type="entry name" value="HEPATOCYTE GROWTH FACTOR RECEPTOR"/>
    <property type="match status" value="1"/>
</dbReference>
<comment type="subcellular location">
    <subcellularLocation>
        <location evidence="1">Membrane</location>
        <topology evidence="1">Single-pass type I membrane protein</topology>
    </subcellularLocation>
</comment>
<dbReference type="InterPro" id="IPR017441">
    <property type="entry name" value="Protein_kinase_ATP_BS"/>
</dbReference>
<dbReference type="Gene3D" id="3.30.200.20">
    <property type="entry name" value="Phosphorylase Kinase, domain 1"/>
    <property type="match status" value="1"/>
</dbReference>
<dbReference type="InterPro" id="IPR014756">
    <property type="entry name" value="Ig_E-set"/>
</dbReference>
<dbReference type="InterPro" id="IPR020635">
    <property type="entry name" value="Tyr_kinase_cat_dom"/>
</dbReference>
<evidence type="ECO:0000256" key="2">
    <source>
        <dbReference type="ARBA" id="ARBA00011902"/>
    </source>
</evidence>
<feature type="chain" id="PRO_5043377886" description="receptor protein-tyrosine kinase" evidence="12">
    <location>
        <begin position="18"/>
        <end position="1026"/>
    </location>
</feature>
<sequence length="1026" mass="114677">MALQLVVFCVLIKCILGLAQIQQAVWMAQDFKVDTVGLDKIEFTFMNRTVYNEEGAMFMYIFPTSFKVIHYITDRATSENVGVDYIQDEGTKHYVTLGKLFPQTNYTIEIKSCHFECECLVSNTNDGTNLDPGLMDLNSDWQASGEGAIPILLDDTVCPIYMKVSSTIITADCPNGTFFEEKNRRCLDCPLGKYTDEPGLLKCKPCPTHWSTYDPGATEKYNCTRVSCPPGHYYDPDRQWPYSPCAPCPWNTYMEDMAHDNPQCTECPLNTYTIQRGRGSQADCLDTPVINSIIPAYGPIAGGTDVTIETANLDTSRRADYRVFIGDHICKISSVAPDTIICTTDPDMFIQAYETRPVRINLQNQNISTEAQFEFEYLPNPNITGVQNLDTILRGGTQLLVIGEYIDSVYAPSIQIYVTSGDGDDTTLESTCTVLNTNEMQCPIPDLTQADGISDDIDSDKSVNDELGHKFEIGFGLDGYTKFRNLTEALPQYAQLVVYANPVYYAFTEIDEVKEFDPSSRLQIDIAGSRLDLGVNKDDIEAAVMVNIGNGTCTIVNIVYNKLTCEPPATMPEHSQVIGPDLSHEVSVKHGNIEFAIGFLDYPDLKWYEDWRILGGIIGGVVLFIIIITVLCIYSARRRNARKRNKGRGSLGSLSGLDGPYNSNRNGHERANSHGYVAPGYGVPDGYAPPLPSSGFLPATSDLVRMETIEKQNLLQGLGEELRANVEDVLMEEDRLKIERPIGKGQFGQVYRGSLVDPNGQAPMVVAVKTLHVRHHIGSDASFKDITGFLEEGLLMKDFDHINVLRLIGVIIEAAKQRPLVVLPYMELGDLKGYITKADIQITVRDLLGYGFQVAKGMAYLEGRKFVHRDLATRNCMLNETGIVKIADFGLSRDIYETEYYKVEDRGRPLPVKWMAIEGLAEGRFTCKSDVWSYGIVLWELMTRGSSPYPGVANFQVKDYISQGHRMSKPEHCPIEIYDIMRMCWIEDPNERPTFKDLCETLSNLLTDNGVPTETPDYMVVVESKK</sequence>
<dbReference type="Gene3D" id="1.10.510.10">
    <property type="entry name" value="Transferase(Phosphotransferase) domain 1"/>
    <property type="match status" value="1"/>
</dbReference>
<dbReference type="OrthoDB" id="3256376at2759"/>
<dbReference type="PROSITE" id="PS00109">
    <property type="entry name" value="PROTEIN_KINASE_TYR"/>
    <property type="match status" value="1"/>
</dbReference>
<dbReference type="InterPro" id="IPR011641">
    <property type="entry name" value="Tyr-kin_ephrin_A/B_rcpt-like"/>
</dbReference>
<dbReference type="GO" id="GO:0005886">
    <property type="term" value="C:plasma membrane"/>
    <property type="evidence" value="ECO:0007669"/>
    <property type="project" value="TreeGrafter"/>
</dbReference>
<dbReference type="SUPFAM" id="SSF81296">
    <property type="entry name" value="E set domains"/>
    <property type="match status" value="2"/>
</dbReference>
<keyword evidence="4 11" id="KW-1133">Transmembrane helix</keyword>
<proteinExistence type="predicted"/>
<dbReference type="GO" id="GO:0043235">
    <property type="term" value="C:receptor complex"/>
    <property type="evidence" value="ECO:0007669"/>
    <property type="project" value="TreeGrafter"/>
</dbReference>
<dbReference type="InterPro" id="IPR011009">
    <property type="entry name" value="Kinase-like_dom_sf"/>
</dbReference>
<keyword evidence="7" id="KW-0675">Receptor</keyword>
<dbReference type="EC" id="2.7.10.1" evidence="2"/>
<comment type="catalytic activity">
    <reaction evidence="9">
        <text>L-tyrosyl-[protein] + ATP = O-phospho-L-tyrosyl-[protein] + ADP + H(+)</text>
        <dbReference type="Rhea" id="RHEA:10596"/>
        <dbReference type="Rhea" id="RHEA-COMP:10136"/>
        <dbReference type="Rhea" id="RHEA-COMP:20101"/>
        <dbReference type="ChEBI" id="CHEBI:15378"/>
        <dbReference type="ChEBI" id="CHEBI:30616"/>
        <dbReference type="ChEBI" id="CHEBI:46858"/>
        <dbReference type="ChEBI" id="CHEBI:61978"/>
        <dbReference type="ChEBI" id="CHEBI:456216"/>
        <dbReference type="EC" id="2.7.10.1"/>
    </reaction>
</comment>
<dbReference type="PROSITE" id="PS50011">
    <property type="entry name" value="PROTEIN_KINASE_DOM"/>
    <property type="match status" value="1"/>
</dbReference>
<dbReference type="SMART" id="SM00219">
    <property type="entry name" value="TyrKc"/>
    <property type="match status" value="1"/>
</dbReference>
<evidence type="ECO:0000256" key="9">
    <source>
        <dbReference type="ARBA" id="ARBA00051243"/>
    </source>
</evidence>
<feature type="signal peptide" evidence="12">
    <location>
        <begin position="1"/>
        <end position="17"/>
    </location>
</feature>
<keyword evidence="6" id="KW-0808">Transferase</keyword>
<evidence type="ECO:0000256" key="12">
    <source>
        <dbReference type="SAM" id="SignalP"/>
    </source>
</evidence>
<keyword evidence="6" id="KW-0829">Tyrosine-protein kinase</keyword>
<dbReference type="SUPFAM" id="SSF57184">
    <property type="entry name" value="Growth factor receptor domain"/>
    <property type="match status" value="1"/>
</dbReference>
<evidence type="ECO:0000313" key="13">
    <source>
        <dbReference type="EMBL" id="CAH1793776.1"/>
    </source>
</evidence>
<gene>
    <name evidence="13" type="ORF">OFUS_LOCUS18582</name>
</gene>
<dbReference type="Pfam" id="PF07714">
    <property type="entry name" value="PK_Tyr_Ser-Thr"/>
    <property type="match status" value="1"/>
</dbReference>
<dbReference type="SMART" id="SM01411">
    <property type="entry name" value="Ephrin_rec_like"/>
    <property type="match status" value="2"/>
</dbReference>
<keyword evidence="8" id="KW-0325">Glycoprotein</keyword>
<dbReference type="FunFam" id="1.10.510.10:FF:000743">
    <property type="entry name" value="Predicted protein"/>
    <property type="match status" value="1"/>
</dbReference>
<dbReference type="AlphaFoldDB" id="A0A8J1UNG0"/>
<dbReference type="CDD" id="cd00192">
    <property type="entry name" value="PTKc"/>
    <property type="match status" value="1"/>
</dbReference>
<dbReference type="PANTHER" id="PTHR24416">
    <property type="entry name" value="TYROSINE-PROTEIN KINASE RECEPTOR"/>
    <property type="match status" value="1"/>
</dbReference>
<evidence type="ECO:0000256" key="5">
    <source>
        <dbReference type="ARBA" id="ARBA00023136"/>
    </source>
</evidence>
<dbReference type="SUPFAM" id="SSF56112">
    <property type="entry name" value="Protein kinase-like (PK-like)"/>
    <property type="match status" value="1"/>
</dbReference>